<proteinExistence type="predicted"/>
<dbReference type="AlphaFoldDB" id="A0A915JJ34"/>
<dbReference type="WBParaSite" id="nRc.2.0.1.t26169-RA">
    <property type="protein sequence ID" value="nRc.2.0.1.t26169-RA"/>
    <property type="gene ID" value="nRc.2.0.1.g26169"/>
</dbReference>
<organism evidence="1 2">
    <name type="scientific">Romanomermis culicivorax</name>
    <name type="common">Nematode worm</name>
    <dbReference type="NCBI Taxonomy" id="13658"/>
    <lineage>
        <taxon>Eukaryota</taxon>
        <taxon>Metazoa</taxon>
        <taxon>Ecdysozoa</taxon>
        <taxon>Nematoda</taxon>
        <taxon>Enoplea</taxon>
        <taxon>Dorylaimia</taxon>
        <taxon>Mermithida</taxon>
        <taxon>Mermithoidea</taxon>
        <taxon>Mermithidae</taxon>
        <taxon>Romanomermis</taxon>
    </lineage>
</organism>
<dbReference type="Proteomes" id="UP000887565">
    <property type="component" value="Unplaced"/>
</dbReference>
<evidence type="ECO:0000313" key="2">
    <source>
        <dbReference type="WBParaSite" id="nRc.2.0.1.t26169-RA"/>
    </source>
</evidence>
<sequence length="62" mass="6995">MSTGLRTRFICSMLINAGDRPNEHNLSENKNLMDGFPLAIPNLTIHLTMDIAENGNRRGHFQ</sequence>
<keyword evidence="1" id="KW-1185">Reference proteome</keyword>
<evidence type="ECO:0000313" key="1">
    <source>
        <dbReference type="Proteomes" id="UP000887565"/>
    </source>
</evidence>
<reference evidence="2" key="1">
    <citation type="submission" date="2022-11" db="UniProtKB">
        <authorList>
            <consortium name="WormBaseParasite"/>
        </authorList>
    </citation>
    <scope>IDENTIFICATION</scope>
</reference>
<protein>
    <submittedName>
        <fullName evidence="2">Uncharacterized protein</fullName>
    </submittedName>
</protein>
<name>A0A915JJ34_ROMCU</name>
<accession>A0A915JJ34</accession>